<comment type="caution">
    <text evidence="2">The sequence shown here is derived from an EMBL/GenBank/DDBJ whole genome shotgun (WGS) entry which is preliminary data.</text>
</comment>
<feature type="chain" id="PRO_5001761259" evidence="1">
    <location>
        <begin position="28"/>
        <end position="386"/>
    </location>
</feature>
<dbReference type="Proteomes" id="UP000028123">
    <property type="component" value="Unassembled WGS sequence"/>
</dbReference>
<protein>
    <submittedName>
        <fullName evidence="2">Uncharacterized protein</fullName>
    </submittedName>
</protein>
<evidence type="ECO:0000313" key="3">
    <source>
        <dbReference type="Proteomes" id="UP000028123"/>
    </source>
</evidence>
<evidence type="ECO:0000313" key="2">
    <source>
        <dbReference type="EMBL" id="KEQ24843.1"/>
    </source>
</evidence>
<proteinExistence type="predicted"/>
<accession>A0A081P2C0</accession>
<dbReference type="eggNOG" id="ENOG50340I3">
    <property type="taxonomic scope" value="Bacteria"/>
</dbReference>
<gene>
    <name evidence="2" type="ORF">ET33_07180</name>
</gene>
<dbReference type="RefSeq" id="WP_036684677.1">
    <property type="nucleotide sequence ID" value="NZ_JNVM01000014.1"/>
</dbReference>
<dbReference type="AlphaFoldDB" id="A0A081P2C0"/>
<reference evidence="2 3" key="1">
    <citation type="submission" date="2014-06" db="EMBL/GenBank/DDBJ databases">
        <title>Draft genome sequence of Paenibacillus sp. MSt1.</title>
        <authorList>
            <person name="Aw Y.K."/>
            <person name="Ong K.S."/>
            <person name="Gan H.M."/>
            <person name="Lee S.M."/>
        </authorList>
    </citation>
    <scope>NUCLEOTIDE SEQUENCE [LARGE SCALE GENOMIC DNA]</scope>
    <source>
        <strain evidence="2 3">MSt1</strain>
    </source>
</reference>
<organism evidence="2 3">
    <name type="scientific">Paenibacillus tyrfis</name>
    <dbReference type="NCBI Taxonomy" id="1501230"/>
    <lineage>
        <taxon>Bacteria</taxon>
        <taxon>Bacillati</taxon>
        <taxon>Bacillota</taxon>
        <taxon>Bacilli</taxon>
        <taxon>Bacillales</taxon>
        <taxon>Paenibacillaceae</taxon>
        <taxon>Paenibacillus</taxon>
    </lineage>
</organism>
<sequence>MAVNIRKSVLSASLALTLCLSGSSVSADAPKETEQSLFINDTIVLTEKKKNDIEKLESFGLPKDIIQKLGNDVDVVAREISVNNLNMTQATNLSNGLIRSNLRAKEVAQGKYDPKEMYFAKAVNGEVTLPNGHTIAVPSNARNKISSKNTEAALESCKVWTGKHCVDTGPYFNIDANTGFSKVSAMVTLPSVYSASYKGVVPYVLAGIFYKRGEGDYPDGVDLGAFWEDGRWRLCINGGKDKEDQTKDLWVSGQVDLPSQVYLVYKIPFDGQVQIDAFDPITYNPISGVSYWLPGRGFNQNGNNIEMSSGFSLAFKNVKNLTDGSYLRGGRFSNAYLYNNNFSTLWTSNYTAHRDKKRTDDEARTVQYNPNSYDYDYSVDINLNLP</sequence>
<evidence type="ECO:0000256" key="1">
    <source>
        <dbReference type="SAM" id="SignalP"/>
    </source>
</evidence>
<keyword evidence="1" id="KW-0732">Signal</keyword>
<name>A0A081P2C0_9BACL</name>
<keyword evidence="3" id="KW-1185">Reference proteome</keyword>
<feature type="signal peptide" evidence="1">
    <location>
        <begin position="1"/>
        <end position="27"/>
    </location>
</feature>
<dbReference type="EMBL" id="JNVM01000014">
    <property type="protein sequence ID" value="KEQ24843.1"/>
    <property type="molecule type" value="Genomic_DNA"/>
</dbReference>